<dbReference type="EC" id="5.4.99.-" evidence="6"/>
<evidence type="ECO:0000256" key="2">
    <source>
        <dbReference type="ARBA" id="ARBA00008348"/>
    </source>
</evidence>
<dbReference type="PANTHER" id="PTHR47683:SF3">
    <property type="entry name" value="RIBOSOMAL LARGE SUBUNIT PSEUDOURIDINE SYNTHASE B"/>
    <property type="match status" value="1"/>
</dbReference>
<proteinExistence type="inferred from homology"/>
<dbReference type="EMBL" id="BMZS01000008">
    <property type="protein sequence ID" value="GHD55086.1"/>
    <property type="molecule type" value="Genomic_DNA"/>
</dbReference>
<dbReference type="Gene3D" id="3.30.70.1560">
    <property type="entry name" value="Alpha-L RNA-binding motif"/>
    <property type="match status" value="1"/>
</dbReference>
<feature type="region of interest" description="Disordered" evidence="7">
    <location>
        <begin position="1"/>
        <end position="22"/>
    </location>
</feature>
<dbReference type="InterPro" id="IPR050343">
    <property type="entry name" value="RsuA_PseudoU_synthase"/>
</dbReference>
<evidence type="ECO:0000313" key="9">
    <source>
        <dbReference type="EMBL" id="GHD55086.1"/>
    </source>
</evidence>
<dbReference type="PANTHER" id="PTHR47683">
    <property type="entry name" value="PSEUDOURIDINE SYNTHASE FAMILY PROTEIN-RELATED"/>
    <property type="match status" value="1"/>
</dbReference>
<dbReference type="SMART" id="SM00363">
    <property type="entry name" value="S4"/>
    <property type="match status" value="1"/>
</dbReference>
<dbReference type="InterPro" id="IPR036986">
    <property type="entry name" value="S4_RNA-bd_sf"/>
</dbReference>
<dbReference type="CDD" id="cd00165">
    <property type="entry name" value="S4"/>
    <property type="match status" value="1"/>
</dbReference>
<feature type="region of interest" description="Disordered" evidence="7">
    <location>
        <begin position="256"/>
        <end position="339"/>
    </location>
</feature>
<dbReference type="InterPro" id="IPR042092">
    <property type="entry name" value="PsdUridine_s_RsuA/RluB/E/F_cat"/>
</dbReference>
<reference evidence="9" key="1">
    <citation type="journal article" date="2014" name="Int. J. Syst. Evol. Microbiol.">
        <title>Complete genome sequence of Corynebacterium casei LMG S-19264T (=DSM 44701T), isolated from a smear-ripened cheese.</title>
        <authorList>
            <consortium name="US DOE Joint Genome Institute (JGI-PGF)"/>
            <person name="Walter F."/>
            <person name="Albersmeier A."/>
            <person name="Kalinowski J."/>
            <person name="Ruckert C."/>
        </authorList>
    </citation>
    <scope>NUCLEOTIDE SEQUENCE</scope>
    <source>
        <strain evidence="9">KCTC 42651</strain>
    </source>
</reference>
<protein>
    <recommendedName>
        <fullName evidence="6">Pseudouridine synthase</fullName>
        <ecNumber evidence="6">5.4.99.-</ecNumber>
    </recommendedName>
</protein>
<keyword evidence="4 6" id="KW-0413">Isomerase</keyword>
<dbReference type="InterPro" id="IPR006145">
    <property type="entry name" value="PsdUridine_synth_RsuA/RluA"/>
</dbReference>
<evidence type="ECO:0000256" key="7">
    <source>
        <dbReference type="SAM" id="MobiDB-lite"/>
    </source>
</evidence>
<reference evidence="9" key="2">
    <citation type="submission" date="2020-09" db="EMBL/GenBank/DDBJ databases">
        <authorList>
            <person name="Sun Q."/>
            <person name="Kim S."/>
        </authorList>
    </citation>
    <scope>NUCLEOTIDE SEQUENCE</scope>
    <source>
        <strain evidence="9">KCTC 42651</strain>
    </source>
</reference>
<dbReference type="RefSeq" id="WP_189991713.1">
    <property type="nucleotide sequence ID" value="NZ_BMZS01000008.1"/>
</dbReference>
<evidence type="ECO:0000256" key="6">
    <source>
        <dbReference type="RuleBase" id="RU003887"/>
    </source>
</evidence>
<dbReference type="Gene3D" id="3.30.70.580">
    <property type="entry name" value="Pseudouridine synthase I, catalytic domain, N-terminal subdomain"/>
    <property type="match status" value="1"/>
</dbReference>
<dbReference type="SUPFAM" id="SSF55120">
    <property type="entry name" value="Pseudouridine synthase"/>
    <property type="match status" value="1"/>
</dbReference>
<evidence type="ECO:0000256" key="5">
    <source>
        <dbReference type="PROSITE-ProRule" id="PRU00182"/>
    </source>
</evidence>
<feature type="compositionally biased region" description="Basic and acidic residues" evidence="7">
    <location>
        <begin position="256"/>
        <end position="266"/>
    </location>
</feature>
<dbReference type="PROSITE" id="PS01149">
    <property type="entry name" value="PSI_RSU"/>
    <property type="match status" value="1"/>
</dbReference>
<dbReference type="SUPFAM" id="SSF55174">
    <property type="entry name" value="Alpha-L RNA-binding motif"/>
    <property type="match status" value="1"/>
</dbReference>
<feature type="domain" description="RNA-binding S4" evidence="8">
    <location>
        <begin position="26"/>
        <end position="87"/>
    </location>
</feature>
<dbReference type="InterPro" id="IPR020103">
    <property type="entry name" value="PsdUridine_synth_cat_dom_sf"/>
</dbReference>
<dbReference type="Pfam" id="PF00849">
    <property type="entry name" value="PseudoU_synth_2"/>
    <property type="match status" value="1"/>
</dbReference>
<evidence type="ECO:0000256" key="1">
    <source>
        <dbReference type="ARBA" id="ARBA00000073"/>
    </source>
</evidence>
<dbReference type="AlphaFoldDB" id="A0A918XTJ6"/>
<dbReference type="InterPro" id="IPR000748">
    <property type="entry name" value="PsdUridine_synth_RsuA/RluB/E/F"/>
</dbReference>
<gene>
    <name evidence="9" type="ORF">GCM10017083_33520</name>
</gene>
<evidence type="ECO:0000259" key="8">
    <source>
        <dbReference type="SMART" id="SM00363"/>
    </source>
</evidence>
<evidence type="ECO:0000313" key="10">
    <source>
        <dbReference type="Proteomes" id="UP000630353"/>
    </source>
</evidence>
<name>A0A918XTJ6_9PROT</name>
<dbReference type="InterPro" id="IPR018496">
    <property type="entry name" value="PsdUridine_synth_RsuA/RluB_CS"/>
</dbReference>
<comment type="catalytic activity">
    <reaction evidence="1">
        <text>a uridine in RNA = a pseudouridine in RNA</text>
        <dbReference type="Rhea" id="RHEA:48348"/>
        <dbReference type="Rhea" id="RHEA-COMP:12068"/>
        <dbReference type="Rhea" id="RHEA-COMP:12069"/>
        <dbReference type="ChEBI" id="CHEBI:65314"/>
        <dbReference type="ChEBI" id="CHEBI:65315"/>
    </reaction>
</comment>
<dbReference type="NCBIfam" id="TIGR00093">
    <property type="entry name" value="pseudouridine synthase"/>
    <property type="match status" value="1"/>
</dbReference>
<dbReference type="GO" id="GO:0000455">
    <property type="term" value="P:enzyme-directed rRNA pseudouridine synthesis"/>
    <property type="evidence" value="ECO:0007669"/>
    <property type="project" value="UniProtKB-ARBA"/>
</dbReference>
<dbReference type="PROSITE" id="PS50889">
    <property type="entry name" value="S4"/>
    <property type="match status" value="1"/>
</dbReference>
<accession>A0A918XTJ6</accession>
<comment type="caution">
    <text evidence="9">The sequence shown here is derived from an EMBL/GenBank/DDBJ whole genome shotgun (WGS) entry which is preliminary data.</text>
</comment>
<evidence type="ECO:0000256" key="4">
    <source>
        <dbReference type="ARBA" id="ARBA00023235"/>
    </source>
</evidence>
<dbReference type="InterPro" id="IPR020094">
    <property type="entry name" value="TruA/RsuA/RluB/E/F_N"/>
</dbReference>
<comment type="similarity">
    <text evidence="2 6">Belongs to the pseudouridine synthase RsuA family.</text>
</comment>
<dbReference type="GO" id="GO:0003723">
    <property type="term" value="F:RNA binding"/>
    <property type="evidence" value="ECO:0007669"/>
    <property type="project" value="UniProtKB-KW"/>
</dbReference>
<organism evidence="9 10">
    <name type="scientific">Thalassobaculum fulvum</name>
    <dbReference type="NCBI Taxonomy" id="1633335"/>
    <lineage>
        <taxon>Bacteria</taxon>
        <taxon>Pseudomonadati</taxon>
        <taxon>Pseudomonadota</taxon>
        <taxon>Alphaproteobacteria</taxon>
        <taxon>Rhodospirillales</taxon>
        <taxon>Thalassobaculaceae</taxon>
        <taxon>Thalassobaculum</taxon>
    </lineage>
</organism>
<dbReference type="Pfam" id="PF01479">
    <property type="entry name" value="S4"/>
    <property type="match status" value="1"/>
</dbReference>
<sequence length="339" mass="37152">MAPRSKAPRRTPTDLAPLFEESRGPERIAKRLARAGLCSRRDAERWVADGRVKVDGTVLTSPAVNVDDASVILVDDKPLPVIEPPRLWRYHKPAGLVTSNRDPEGRPTVFERLPKDLPRVVTVGRLDLDSEGLLLLTNDGALARYLELPATGWVRRYRVRVFGPLDEARLANLRKGVTVDGVEYGPIEVTIDKASRTNSWLTVGLREGKNREIRRVMEHLGLTVSRLIRITYGPFQLGDIEPGGVEEVKRRVLKDQLGLEKGDDSGYARAKPKRTGTPPPSRKPAPRSGAKQPTRAGGDQPTRPGTLRLKPKSAGGDAPGPRSKGGSAGADRRRKAPRG</sequence>
<dbReference type="InterPro" id="IPR002942">
    <property type="entry name" value="S4_RNA-bd"/>
</dbReference>
<keyword evidence="10" id="KW-1185">Reference proteome</keyword>
<keyword evidence="3 5" id="KW-0694">RNA-binding</keyword>
<dbReference type="GO" id="GO:0120159">
    <property type="term" value="F:rRNA pseudouridine synthase activity"/>
    <property type="evidence" value="ECO:0007669"/>
    <property type="project" value="UniProtKB-ARBA"/>
</dbReference>
<dbReference type="Gene3D" id="3.10.290.10">
    <property type="entry name" value="RNA-binding S4 domain"/>
    <property type="match status" value="1"/>
</dbReference>
<evidence type="ECO:0000256" key="3">
    <source>
        <dbReference type="ARBA" id="ARBA00022884"/>
    </source>
</evidence>
<dbReference type="Proteomes" id="UP000630353">
    <property type="component" value="Unassembled WGS sequence"/>
</dbReference>